<evidence type="ECO:0000256" key="2">
    <source>
        <dbReference type="ARBA" id="ARBA00022617"/>
    </source>
</evidence>
<keyword evidence="3 5" id="KW-0479">Metal-binding</keyword>
<sequence>MIKSVHNLKAVLIFVLTSFLVIGSVSAESNTKSEPSSLYSRLGGLAPISVVVSDFIDVVVPDTFLNKNPAVQATRAHVPAAYLKYRVTSMVCNATGGPCEYQGKGMKEAHANLNITEPEWDRMVVLFKEVLAKHKVPAKESQELLEIIGSTKADIVVVSSK</sequence>
<dbReference type="GO" id="GO:0019825">
    <property type="term" value="F:oxygen binding"/>
    <property type="evidence" value="ECO:0007669"/>
    <property type="project" value="InterPro"/>
</dbReference>
<dbReference type="GO" id="GO:0020037">
    <property type="term" value="F:heme binding"/>
    <property type="evidence" value="ECO:0007669"/>
    <property type="project" value="InterPro"/>
</dbReference>
<dbReference type="SUPFAM" id="SSF46458">
    <property type="entry name" value="Globin-like"/>
    <property type="match status" value="1"/>
</dbReference>
<dbReference type="AlphaFoldDB" id="A0A2T3JMA1"/>
<evidence type="ECO:0000313" key="8">
    <source>
        <dbReference type="Proteomes" id="UP000240987"/>
    </source>
</evidence>
<evidence type="ECO:0000256" key="1">
    <source>
        <dbReference type="ARBA" id="ARBA00022448"/>
    </source>
</evidence>
<dbReference type="OrthoDB" id="9795814at2"/>
<dbReference type="EMBL" id="PYMJ01000004">
    <property type="protein sequence ID" value="PSU50159.1"/>
    <property type="molecule type" value="Genomic_DNA"/>
</dbReference>
<keyword evidence="1" id="KW-0813">Transport</keyword>
<dbReference type="GO" id="GO:0046872">
    <property type="term" value="F:metal ion binding"/>
    <property type="evidence" value="ECO:0007669"/>
    <property type="project" value="UniProtKB-KW"/>
</dbReference>
<dbReference type="Pfam" id="PF01152">
    <property type="entry name" value="Bac_globin"/>
    <property type="match status" value="1"/>
</dbReference>
<proteinExistence type="predicted"/>
<protein>
    <submittedName>
        <fullName evidence="7">Group 1 truncated hemoglobin</fullName>
    </submittedName>
</protein>
<gene>
    <name evidence="7" type="ORF">C9J12_05325</name>
</gene>
<evidence type="ECO:0000256" key="6">
    <source>
        <dbReference type="SAM" id="SignalP"/>
    </source>
</evidence>
<accession>A0A2T3JMA1</accession>
<feature type="signal peptide" evidence="6">
    <location>
        <begin position="1"/>
        <end position="27"/>
    </location>
</feature>
<organism evidence="7 8">
    <name type="scientific">Photobacterium frigidiphilum</name>
    <dbReference type="NCBI Taxonomy" id="264736"/>
    <lineage>
        <taxon>Bacteria</taxon>
        <taxon>Pseudomonadati</taxon>
        <taxon>Pseudomonadota</taxon>
        <taxon>Gammaproteobacteria</taxon>
        <taxon>Vibrionales</taxon>
        <taxon>Vibrionaceae</taxon>
        <taxon>Photobacterium</taxon>
    </lineage>
</organism>
<dbReference type="Proteomes" id="UP000240987">
    <property type="component" value="Unassembled WGS sequence"/>
</dbReference>
<evidence type="ECO:0000256" key="4">
    <source>
        <dbReference type="ARBA" id="ARBA00023004"/>
    </source>
</evidence>
<name>A0A2T3JMA1_9GAMM</name>
<feature type="chain" id="PRO_5015542112" evidence="6">
    <location>
        <begin position="28"/>
        <end position="161"/>
    </location>
</feature>
<feature type="binding site" description="distal binding residue" evidence="5">
    <location>
        <position position="110"/>
    </location>
    <ligand>
        <name>heme</name>
        <dbReference type="ChEBI" id="CHEBI:30413"/>
    </ligand>
    <ligandPart>
        <name>Fe</name>
        <dbReference type="ChEBI" id="CHEBI:18248"/>
    </ligandPart>
</feature>
<evidence type="ECO:0000313" key="7">
    <source>
        <dbReference type="EMBL" id="PSU50159.1"/>
    </source>
</evidence>
<keyword evidence="4 5" id="KW-0408">Iron</keyword>
<dbReference type="InterPro" id="IPR012292">
    <property type="entry name" value="Globin/Proto"/>
</dbReference>
<keyword evidence="6" id="KW-0732">Signal</keyword>
<evidence type="ECO:0000256" key="3">
    <source>
        <dbReference type="ARBA" id="ARBA00022723"/>
    </source>
</evidence>
<keyword evidence="2 5" id="KW-0349">Heme</keyword>
<dbReference type="InterPro" id="IPR009050">
    <property type="entry name" value="Globin-like_sf"/>
</dbReference>
<dbReference type="CDD" id="cd00454">
    <property type="entry name" value="TrHb1_N"/>
    <property type="match status" value="1"/>
</dbReference>
<keyword evidence="8" id="KW-1185">Reference proteome</keyword>
<reference evidence="7 8" key="1">
    <citation type="submission" date="2018-01" db="EMBL/GenBank/DDBJ databases">
        <title>Whole genome sequencing of Histamine producing bacteria.</title>
        <authorList>
            <person name="Butler K."/>
        </authorList>
    </citation>
    <scope>NUCLEOTIDE SEQUENCE [LARGE SCALE GENOMIC DNA]</scope>
    <source>
        <strain evidence="7 8">JCM 12947</strain>
    </source>
</reference>
<comment type="caution">
    <text evidence="7">The sequence shown here is derived from an EMBL/GenBank/DDBJ whole genome shotgun (WGS) entry which is preliminary data.</text>
</comment>
<dbReference type="Gene3D" id="1.10.490.10">
    <property type="entry name" value="Globins"/>
    <property type="match status" value="1"/>
</dbReference>
<dbReference type="RefSeq" id="WP_107241774.1">
    <property type="nucleotide sequence ID" value="NZ_PYMJ01000004.1"/>
</dbReference>
<evidence type="ECO:0000256" key="5">
    <source>
        <dbReference type="PIRSR" id="PIRSR601486-1"/>
    </source>
</evidence>
<dbReference type="InterPro" id="IPR001486">
    <property type="entry name" value="Hemoglobin_trunc"/>
</dbReference>